<proteinExistence type="predicted"/>
<sequence>MLSFVVMKKLLVPLLHSFDAKRVDKNERQPFNDEMERMNELTKLEEDEIYVSKRYDGSTEREVIRDGIDKALLESHFPLGSPPAIHQTFFDKVCPFLL</sequence>
<evidence type="ECO:0000313" key="2">
    <source>
        <dbReference type="Proteomes" id="UP001152888"/>
    </source>
</evidence>
<keyword evidence="2" id="KW-1185">Reference proteome</keyword>
<accession>A0A9P0LK28</accession>
<dbReference type="EMBL" id="CAKOFQ010007394">
    <property type="protein sequence ID" value="CAH2000163.1"/>
    <property type="molecule type" value="Genomic_DNA"/>
</dbReference>
<dbReference type="Proteomes" id="UP001152888">
    <property type="component" value="Unassembled WGS sequence"/>
</dbReference>
<reference evidence="1" key="1">
    <citation type="submission" date="2022-03" db="EMBL/GenBank/DDBJ databases">
        <authorList>
            <person name="Sayadi A."/>
        </authorList>
    </citation>
    <scope>NUCLEOTIDE SEQUENCE</scope>
</reference>
<organism evidence="1 2">
    <name type="scientific">Acanthoscelides obtectus</name>
    <name type="common">Bean weevil</name>
    <name type="synonym">Bruchus obtectus</name>
    <dbReference type="NCBI Taxonomy" id="200917"/>
    <lineage>
        <taxon>Eukaryota</taxon>
        <taxon>Metazoa</taxon>
        <taxon>Ecdysozoa</taxon>
        <taxon>Arthropoda</taxon>
        <taxon>Hexapoda</taxon>
        <taxon>Insecta</taxon>
        <taxon>Pterygota</taxon>
        <taxon>Neoptera</taxon>
        <taxon>Endopterygota</taxon>
        <taxon>Coleoptera</taxon>
        <taxon>Polyphaga</taxon>
        <taxon>Cucujiformia</taxon>
        <taxon>Chrysomeloidea</taxon>
        <taxon>Chrysomelidae</taxon>
        <taxon>Bruchinae</taxon>
        <taxon>Bruchini</taxon>
        <taxon>Acanthoscelides</taxon>
    </lineage>
</organism>
<dbReference type="AlphaFoldDB" id="A0A9P0LK28"/>
<name>A0A9P0LK28_ACAOB</name>
<evidence type="ECO:0000313" key="1">
    <source>
        <dbReference type="EMBL" id="CAH2000163.1"/>
    </source>
</evidence>
<comment type="caution">
    <text evidence="1">The sequence shown here is derived from an EMBL/GenBank/DDBJ whole genome shotgun (WGS) entry which is preliminary data.</text>
</comment>
<gene>
    <name evidence="1" type="ORF">ACAOBT_LOCUS25395</name>
</gene>
<protein>
    <submittedName>
        <fullName evidence="1">Uncharacterized protein</fullName>
    </submittedName>
</protein>